<dbReference type="InterPro" id="IPR010430">
    <property type="entry name" value="DUF1028"/>
</dbReference>
<dbReference type="RefSeq" id="WP_159602021.1">
    <property type="nucleotide sequence ID" value="NZ_CACSAS010000003.1"/>
</dbReference>
<keyword evidence="2" id="KW-1185">Reference proteome</keyword>
<accession>A0A5S9R511</accession>
<dbReference type="Gene3D" id="3.60.20.10">
    <property type="entry name" value="Glutamine Phosphoribosylpyrophosphate, subunit 1, domain 1"/>
    <property type="match status" value="1"/>
</dbReference>
<dbReference type="SUPFAM" id="SSF56235">
    <property type="entry name" value="N-terminal nucleophile aminohydrolases (Ntn hydrolases)"/>
    <property type="match status" value="1"/>
</dbReference>
<evidence type="ECO:0000313" key="1">
    <source>
        <dbReference type="EMBL" id="CAA0128681.1"/>
    </source>
</evidence>
<dbReference type="Pfam" id="PF06267">
    <property type="entry name" value="DUF1028"/>
    <property type="match status" value="1"/>
</dbReference>
<dbReference type="AlphaFoldDB" id="A0A5S9R511"/>
<dbReference type="Proteomes" id="UP000433050">
    <property type="component" value="Unassembled WGS sequence"/>
</dbReference>
<name>A0A5S9R511_9HYPH</name>
<protein>
    <submittedName>
        <fullName evidence="1">Uncharacterized protein</fullName>
    </submittedName>
</protein>
<sequence length="301" mass="31914">MLELNTFSIVAHCPRTGQLGVAVASAVPAVGAMCPYMRAGVGAVSTQSWVNPYLAIHVLDRLAEGLPAPDALAAALEIDDRTDLRQFGLVDARGGAAAWTGEACTGWAGQHTGEGYAVQGNMLAGPGVVTAMVEAFEASTDHELDERLMRALEAGDAAGGDKRGKQSAALRIVADQDYALLDLRVDEHATPVGDLRRILEVARLQLLPFVAGMPRRGTVAGPVPNDVVAMLLHAPAQRPGAPVKQALDLLTEVIGLERDPRRVTHLLAQFKPVLAEIDKLRALDLSDVHPPVVFDPSLPYL</sequence>
<evidence type="ECO:0000313" key="2">
    <source>
        <dbReference type="Proteomes" id="UP000433050"/>
    </source>
</evidence>
<proteinExistence type="predicted"/>
<reference evidence="1 2" key="1">
    <citation type="submission" date="2019-12" db="EMBL/GenBank/DDBJ databases">
        <authorList>
            <person name="Reyes-Prieto M."/>
        </authorList>
    </citation>
    <scope>NUCLEOTIDE SEQUENCE [LARGE SCALE GENOMIC DNA]</scope>
    <source>
        <strain evidence="1">HF14-78462</strain>
    </source>
</reference>
<dbReference type="EMBL" id="CACSAS010000003">
    <property type="protein sequence ID" value="CAA0128681.1"/>
    <property type="molecule type" value="Genomic_DNA"/>
</dbReference>
<dbReference type="InterPro" id="IPR029055">
    <property type="entry name" value="Ntn_hydrolases_N"/>
</dbReference>
<gene>
    <name evidence="1" type="ORF">STARVERO_04356</name>
</gene>
<organism evidence="1 2">
    <name type="scientific">Starkeya nomas</name>
    <dbReference type="NCBI Taxonomy" id="2666134"/>
    <lineage>
        <taxon>Bacteria</taxon>
        <taxon>Pseudomonadati</taxon>
        <taxon>Pseudomonadota</taxon>
        <taxon>Alphaproteobacteria</taxon>
        <taxon>Hyphomicrobiales</taxon>
        <taxon>Xanthobacteraceae</taxon>
        <taxon>Starkeya</taxon>
    </lineage>
</organism>
<dbReference type="PANTHER" id="PTHR39328">
    <property type="entry name" value="BLL2871 PROTEIN"/>
    <property type="match status" value="1"/>
</dbReference>
<dbReference type="PANTHER" id="PTHR39328:SF1">
    <property type="entry name" value="BLL2871 PROTEIN"/>
    <property type="match status" value="1"/>
</dbReference>